<keyword evidence="7 8" id="KW-0862">Zinc</keyword>
<feature type="binding site" evidence="8">
    <location>
        <position position="216"/>
    </location>
    <ligand>
        <name>Zn(2+)</name>
        <dbReference type="ChEBI" id="CHEBI:29105"/>
        <label>2</label>
        <note>catalytic</note>
    </ligand>
</feature>
<organism evidence="9 10">
    <name type="scientific">Candidatus Mcinerneyibacterium aminivorans</name>
    <dbReference type="NCBI Taxonomy" id="2703815"/>
    <lineage>
        <taxon>Bacteria</taxon>
        <taxon>Candidatus Macinerneyibacteriota</taxon>
        <taxon>Candidatus Mcinerneyibacteria</taxon>
        <taxon>Candidatus Mcinerneyibacteriales</taxon>
        <taxon>Candidatus Mcinerneyibacteriaceae</taxon>
        <taxon>Candidatus Mcinerneyibacterium</taxon>
    </lineage>
</organism>
<dbReference type="CDD" id="cd07717">
    <property type="entry name" value="RNaseZ_ZiPD-like_MBL-fold"/>
    <property type="match status" value="1"/>
</dbReference>
<evidence type="ECO:0000256" key="6">
    <source>
        <dbReference type="ARBA" id="ARBA00022801"/>
    </source>
</evidence>
<feature type="binding site" evidence="8">
    <location>
        <position position="216"/>
    </location>
    <ligand>
        <name>Zn(2+)</name>
        <dbReference type="ChEBI" id="CHEBI:29105"/>
        <label>1</label>
        <note>catalytic</note>
    </ligand>
</feature>
<dbReference type="Proteomes" id="UP000324143">
    <property type="component" value="Unassembled WGS sequence"/>
</dbReference>
<dbReference type="HAMAP" id="MF_01818">
    <property type="entry name" value="RNase_Z_BN"/>
    <property type="match status" value="1"/>
</dbReference>
<dbReference type="Gene3D" id="3.60.15.10">
    <property type="entry name" value="Ribonuclease Z/Hydroxyacylglutathione hydrolase-like"/>
    <property type="match status" value="1"/>
</dbReference>
<keyword evidence="2 8" id="KW-0819">tRNA processing</keyword>
<feature type="binding site" evidence="8">
    <location>
        <position position="70"/>
    </location>
    <ligand>
        <name>Zn(2+)</name>
        <dbReference type="ChEBI" id="CHEBI:29105"/>
        <label>1</label>
        <note>catalytic</note>
    </ligand>
</feature>
<evidence type="ECO:0000313" key="10">
    <source>
        <dbReference type="Proteomes" id="UP000324143"/>
    </source>
</evidence>
<dbReference type="AlphaFoldDB" id="A0A5D0MB57"/>
<evidence type="ECO:0000256" key="8">
    <source>
        <dbReference type="HAMAP-Rule" id="MF_01818"/>
    </source>
</evidence>
<feature type="active site" description="Proton acceptor" evidence="8">
    <location>
        <position position="72"/>
    </location>
</feature>
<dbReference type="SUPFAM" id="SSF56281">
    <property type="entry name" value="Metallo-hydrolase/oxidoreductase"/>
    <property type="match status" value="1"/>
</dbReference>
<keyword evidence="4 8" id="KW-0479">Metal-binding</keyword>
<evidence type="ECO:0000256" key="7">
    <source>
        <dbReference type="ARBA" id="ARBA00022833"/>
    </source>
</evidence>
<reference evidence="9" key="1">
    <citation type="submission" date="2019-08" db="EMBL/GenBank/DDBJ databases">
        <title>Genomic characterization of a novel candidate phylum (ARYD3) from a high temperature, high salinity tertiary oil reservoir in north central Oklahoma, USA.</title>
        <authorList>
            <person name="Youssef N.H."/>
            <person name="Yadav A."/>
            <person name="Elshahed M.S."/>
        </authorList>
    </citation>
    <scope>NUCLEOTIDE SEQUENCE [LARGE SCALE GENOMIC DNA]</scope>
    <source>
        <strain evidence="9">ARYD3</strain>
    </source>
</reference>
<dbReference type="NCBIfam" id="NF000801">
    <property type="entry name" value="PRK00055.1-3"/>
    <property type="match status" value="1"/>
</dbReference>
<dbReference type="NCBIfam" id="TIGR02651">
    <property type="entry name" value="RNase_Z"/>
    <property type="match status" value="1"/>
</dbReference>
<dbReference type="PANTHER" id="PTHR46018:SF2">
    <property type="entry name" value="ZINC PHOSPHODIESTERASE ELAC PROTEIN 1"/>
    <property type="match status" value="1"/>
</dbReference>
<accession>A0A5D0MB57</accession>
<feature type="binding site" evidence="8">
    <location>
        <position position="274"/>
    </location>
    <ligand>
        <name>Zn(2+)</name>
        <dbReference type="ChEBI" id="CHEBI:29105"/>
        <label>2</label>
        <note>catalytic</note>
    </ligand>
</feature>
<evidence type="ECO:0000256" key="4">
    <source>
        <dbReference type="ARBA" id="ARBA00022723"/>
    </source>
</evidence>
<comment type="function">
    <text evidence="8">Zinc phosphodiesterase, which displays some tRNA 3'-processing endonuclease activity. Probably involved in tRNA maturation, by removing a 3'-trailer from precursor tRNA.</text>
</comment>
<dbReference type="GO" id="GO:0042802">
    <property type="term" value="F:identical protein binding"/>
    <property type="evidence" value="ECO:0007669"/>
    <property type="project" value="UniProtKB-ARBA"/>
</dbReference>
<feature type="binding site" evidence="8">
    <location>
        <position position="68"/>
    </location>
    <ligand>
        <name>Zn(2+)</name>
        <dbReference type="ChEBI" id="CHEBI:29105"/>
        <label>1</label>
        <note>catalytic</note>
    </ligand>
</feature>
<dbReference type="Pfam" id="PF23023">
    <property type="entry name" value="Anti-Pycsar_Apyc1"/>
    <property type="match status" value="1"/>
</dbReference>
<keyword evidence="10" id="KW-1185">Reference proteome</keyword>
<sequence length="304" mass="35094">MYLIGVILIEIFTLGTGSAVPSLIRNHSSTAIRKEGDIYLFDCGEATQHQIQKVKLKHSKFKAVLISHLHGDHIFGLMGFLSTLSLNGRQKKLKIYGPEGIKKYIKFNLKFIQGNIIFPLEIIEVECMKEYQIDENVYVKPFKLDHTIKTFGYLWWEKDKPGKFNLKKAEKLDIPPGPLYSKLQRGKTITVNGKTIKPDDVLGKPRKGKKIGYVLDTQPCESAEDIAAESDVLIFDATYKEEDKKYARRGKHTTQQEAINIAKQNEVEKLILTHFSQRYMEKFKNYFDDYLEIIYAYDCMKIKL</sequence>
<evidence type="ECO:0000256" key="1">
    <source>
        <dbReference type="ARBA" id="ARBA00011738"/>
    </source>
</evidence>
<comment type="catalytic activity">
    <reaction evidence="8">
        <text>Endonucleolytic cleavage of RNA, removing extra 3' nucleotides from tRNA precursor, generating 3' termini of tRNAs. A 3'-hydroxy group is left at the tRNA terminus and a 5'-phosphoryl group is left at the trailer molecule.</text>
        <dbReference type="EC" id="3.1.26.11"/>
    </reaction>
</comment>
<feature type="binding site" evidence="8">
    <location>
        <position position="146"/>
    </location>
    <ligand>
        <name>Zn(2+)</name>
        <dbReference type="ChEBI" id="CHEBI:29105"/>
        <label>1</label>
        <note>catalytic</note>
    </ligand>
</feature>
<name>A0A5D0MB57_9BACT</name>
<evidence type="ECO:0000313" key="9">
    <source>
        <dbReference type="EMBL" id="TYB31004.1"/>
    </source>
</evidence>
<dbReference type="GO" id="GO:0008270">
    <property type="term" value="F:zinc ion binding"/>
    <property type="evidence" value="ECO:0007669"/>
    <property type="project" value="UniProtKB-UniRule"/>
</dbReference>
<dbReference type="EC" id="3.1.26.11" evidence="8"/>
<feature type="binding site" evidence="8">
    <location>
        <position position="72"/>
    </location>
    <ligand>
        <name>Zn(2+)</name>
        <dbReference type="ChEBI" id="CHEBI:29105"/>
        <label>2</label>
        <note>catalytic</note>
    </ligand>
</feature>
<dbReference type="InterPro" id="IPR036866">
    <property type="entry name" value="RibonucZ/Hydroxyglut_hydro"/>
</dbReference>
<comment type="subunit">
    <text evidence="1 8">Homodimer.</text>
</comment>
<dbReference type="GO" id="GO:0042781">
    <property type="term" value="F:3'-tRNA processing endoribonuclease activity"/>
    <property type="evidence" value="ECO:0007669"/>
    <property type="project" value="UniProtKB-UniRule"/>
</dbReference>
<dbReference type="PANTHER" id="PTHR46018">
    <property type="entry name" value="ZINC PHOSPHODIESTERASE ELAC PROTEIN 1"/>
    <property type="match status" value="1"/>
</dbReference>
<evidence type="ECO:0000256" key="2">
    <source>
        <dbReference type="ARBA" id="ARBA00022694"/>
    </source>
</evidence>
<dbReference type="EMBL" id="VSIX01000058">
    <property type="protein sequence ID" value="TYB31004.1"/>
    <property type="molecule type" value="Genomic_DNA"/>
</dbReference>
<keyword evidence="6 8" id="KW-0378">Hydrolase</keyword>
<gene>
    <name evidence="8 9" type="primary">rnz</name>
    <name evidence="9" type="ORF">FXF47_06155</name>
</gene>
<keyword evidence="3 8" id="KW-0540">Nuclease</keyword>
<evidence type="ECO:0000256" key="5">
    <source>
        <dbReference type="ARBA" id="ARBA00022759"/>
    </source>
</evidence>
<protein>
    <recommendedName>
        <fullName evidence="8">Ribonuclease Z</fullName>
        <shortName evidence="8">RNase Z</shortName>
        <ecNumber evidence="8">3.1.26.11</ecNumber>
    </recommendedName>
    <alternativeName>
        <fullName evidence="8">tRNA 3 endonuclease</fullName>
    </alternativeName>
    <alternativeName>
        <fullName evidence="8">tRNase Z</fullName>
    </alternativeName>
</protein>
<comment type="caution">
    <text evidence="9">The sequence shown here is derived from an EMBL/GenBank/DDBJ whole genome shotgun (WGS) entry which is preliminary data.</text>
</comment>
<proteinExistence type="inferred from homology"/>
<dbReference type="InterPro" id="IPR013471">
    <property type="entry name" value="RNase_Z/BN"/>
</dbReference>
<feature type="binding site" evidence="8">
    <location>
        <position position="73"/>
    </location>
    <ligand>
        <name>Zn(2+)</name>
        <dbReference type="ChEBI" id="CHEBI:29105"/>
        <label>2</label>
        <note>catalytic</note>
    </ligand>
</feature>
<comment type="similarity">
    <text evidence="8">Belongs to the RNase Z family.</text>
</comment>
<dbReference type="FunFam" id="3.60.15.10:FF:000002">
    <property type="entry name" value="Ribonuclease Z"/>
    <property type="match status" value="1"/>
</dbReference>
<comment type="cofactor">
    <cofactor evidence="8">
        <name>Zn(2+)</name>
        <dbReference type="ChEBI" id="CHEBI:29105"/>
    </cofactor>
    <text evidence="8">Binds 2 Zn(2+) ions.</text>
</comment>
<keyword evidence="5 8" id="KW-0255">Endonuclease</keyword>
<evidence type="ECO:0000256" key="3">
    <source>
        <dbReference type="ARBA" id="ARBA00022722"/>
    </source>
</evidence>